<proteinExistence type="predicted"/>
<dbReference type="Proteomes" id="UP000284205">
    <property type="component" value="Unassembled WGS sequence"/>
</dbReference>
<dbReference type="EMBL" id="JAUONL010000005">
    <property type="protein sequence ID" value="MDO6357823.1"/>
    <property type="molecule type" value="Genomic_DNA"/>
</dbReference>
<feature type="chain" id="PRO_5042683389" evidence="1">
    <location>
        <begin position="23"/>
        <end position="322"/>
    </location>
</feature>
<dbReference type="Proteomes" id="UP000284431">
    <property type="component" value="Unassembled WGS sequence"/>
</dbReference>
<dbReference type="Proteomes" id="UP000283512">
    <property type="component" value="Unassembled WGS sequence"/>
</dbReference>
<evidence type="ECO:0000313" key="12">
    <source>
        <dbReference type="Proteomes" id="UP000284431"/>
    </source>
</evidence>
<evidence type="ECO:0000313" key="9">
    <source>
        <dbReference type="Proteomes" id="UP000095657"/>
    </source>
</evidence>
<reference evidence="4" key="3">
    <citation type="submission" date="2023-07" db="EMBL/GenBank/DDBJ databases">
        <title>Whole Genome Sequencing of Colonoscopy isolates.</title>
        <authorList>
            <person name="Surve S.V."/>
            <person name="Valls R.A."/>
            <person name="Barrak K.E."/>
            <person name="Gardner T.B."/>
            <person name="O'Toole G.A."/>
        </authorList>
    </citation>
    <scope>NUCLEOTIDE SEQUENCE</scope>
    <source>
        <strain evidence="4">GP0119</strain>
    </source>
</reference>
<dbReference type="RefSeq" id="WP_005681609.1">
    <property type="nucleotide sequence ID" value="NZ_CABMOQ010000011.1"/>
</dbReference>
<evidence type="ECO:0000313" key="11">
    <source>
        <dbReference type="Proteomes" id="UP000284205"/>
    </source>
</evidence>
<evidence type="ECO:0000313" key="4">
    <source>
        <dbReference type="EMBL" id="MDO6357823.1"/>
    </source>
</evidence>
<dbReference type="InterPro" id="IPR027939">
    <property type="entry name" value="NMT1/THI5"/>
</dbReference>
<dbReference type="GO" id="GO:0009228">
    <property type="term" value="P:thiamine biosynthetic process"/>
    <property type="evidence" value="ECO:0007669"/>
    <property type="project" value="InterPro"/>
</dbReference>
<evidence type="ECO:0000313" key="7">
    <source>
        <dbReference type="EMBL" id="RHD50637.1"/>
    </source>
</evidence>
<evidence type="ECO:0000313" key="6">
    <source>
        <dbReference type="EMBL" id="RGY26988.1"/>
    </source>
</evidence>
<dbReference type="STRING" id="47678.ERS852494_02061"/>
<gene>
    <name evidence="8" type="ORF">DW190_16435</name>
    <name evidence="7" type="ORF">DW794_06315</name>
    <name evidence="5" type="ORF">DWY26_01650</name>
    <name evidence="6" type="ORF">DXA49_07195</name>
    <name evidence="3" type="ORF">ERS852494_02061</name>
    <name evidence="4" type="ORF">Q4469_08990</name>
</gene>
<evidence type="ECO:0000313" key="3">
    <source>
        <dbReference type="EMBL" id="CUP35661.1"/>
    </source>
</evidence>
<dbReference type="SUPFAM" id="SSF53850">
    <property type="entry name" value="Periplasmic binding protein-like II"/>
    <property type="match status" value="1"/>
</dbReference>
<evidence type="ECO:0000256" key="1">
    <source>
        <dbReference type="SAM" id="SignalP"/>
    </source>
</evidence>
<feature type="signal peptide" evidence="1">
    <location>
        <begin position="1"/>
        <end position="22"/>
    </location>
</feature>
<dbReference type="EMBL" id="QSJD01000007">
    <property type="protein sequence ID" value="RHD50637.1"/>
    <property type="molecule type" value="Genomic_DNA"/>
</dbReference>
<reference evidence="10 11" key="2">
    <citation type="submission" date="2018-08" db="EMBL/GenBank/DDBJ databases">
        <title>A genome reference for cultivated species of the human gut microbiota.</title>
        <authorList>
            <person name="Zou Y."/>
            <person name="Xue W."/>
            <person name="Luo G."/>
        </authorList>
    </citation>
    <scope>NUCLEOTIDE SEQUENCE [LARGE SCALE GENOMIC DNA]</scope>
    <source>
        <strain evidence="5 11">AF24-29LB</strain>
        <strain evidence="8 10">AM16-49B</strain>
        <strain evidence="7 13">AM31-16AC</strain>
        <strain evidence="6 12">OF02-6LB</strain>
    </source>
</reference>
<accession>A0A174MKJ2</accession>
<dbReference type="Proteomes" id="UP001170023">
    <property type="component" value="Unassembled WGS sequence"/>
</dbReference>
<feature type="domain" description="SsuA/THI5-like" evidence="2">
    <location>
        <begin position="47"/>
        <end position="250"/>
    </location>
</feature>
<dbReference type="EMBL" id="QRUO01000001">
    <property type="protein sequence ID" value="RGR74500.1"/>
    <property type="molecule type" value="Genomic_DNA"/>
</dbReference>
<dbReference type="AlphaFoldDB" id="A0A174MKJ2"/>
<dbReference type="Pfam" id="PF09084">
    <property type="entry name" value="NMT1"/>
    <property type="match status" value="1"/>
</dbReference>
<dbReference type="PANTHER" id="PTHR31528:SF3">
    <property type="entry name" value="THIAMINE BIOSYNTHESIS PROTEIN HI_0357-RELATED"/>
    <property type="match status" value="1"/>
</dbReference>
<dbReference type="PANTHER" id="PTHR31528">
    <property type="entry name" value="4-AMINO-5-HYDROXYMETHYL-2-METHYLPYRIMIDINE PHOSPHATE SYNTHASE THI11-RELATED"/>
    <property type="match status" value="1"/>
</dbReference>
<reference evidence="3 9" key="1">
    <citation type="submission" date="2015-09" db="EMBL/GenBank/DDBJ databases">
        <authorList>
            <consortium name="Pathogen Informatics"/>
        </authorList>
    </citation>
    <scope>NUCLEOTIDE SEQUENCE [LARGE SCALE GENOMIC DNA]</scope>
    <source>
        <strain evidence="3 9">2789STDY5834880</strain>
    </source>
</reference>
<dbReference type="EMBL" id="QSCS01000009">
    <property type="protein sequence ID" value="RGY26988.1"/>
    <property type="molecule type" value="Genomic_DNA"/>
</dbReference>
<name>A0A174MKJ2_9BACE</name>
<dbReference type="Gene3D" id="3.40.190.10">
    <property type="entry name" value="Periplasmic binding protein-like II"/>
    <property type="match status" value="2"/>
</dbReference>
<dbReference type="Proteomes" id="UP000095657">
    <property type="component" value="Unassembled WGS sequence"/>
</dbReference>
<organism evidence="3 9">
    <name type="scientific">Bacteroides caccae</name>
    <dbReference type="NCBI Taxonomy" id="47678"/>
    <lineage>
        <taxon>Bacteria</taxon>
        <taxon>Pseudomonadati</taxon>
        <taxon>Bacteroidota</taxon>
        <taxon>Bacteroidia</taxon>
        <taxon>Bacteroidales</taxon>
        <taxon>Bacteroidaceae</taxon>
        <taxon>Bacteroides</taxon>
    </lineage>
</organism>
<dbReference type="GeneID" id="75115349"/>
<evidence type="ECO:0000313" key="10">
    <source>
        <dbReference type="Proteomes" id="UP000283512"/>
    </source>
</evidence>
<dbReference type="EMBL" id="CZAI01000004">
    <property type="protein sequence ID" value="CUP35661.1"/>
    <property type="molecule type" value="Genomic_DNA"/>
</dbReference>
<protein>
    <submittedName>
        <fullName evidence="3">ABC-type nitrate/sulfonate/bicarbonate transport systems, periplasmic components</fullName>
    </submittedName>
    <submittedName>
        <fullName evidence="4">MetQ/NlpA family ABC transporter substrate-binding protein</fullName>
    </submittedName>
    <submittedName>
        <fullName evidence="5">Thiamine biosynthesis protein</fullName>
    </submittedName>
</protein>
<evidence type="ECO:0000313" key="5">
    <source>
        <dbReference type="EMBL" id="RGR74500.1"/>
    </source>
</evidence>
<evidence type="ECO:0000313" key="13">
    <source>
        <dbReference type="Proteomes" id="UP000284689"/>
    </source>
</evidence>
<evidence type="ECO:0000259" key="2">
    <source>
        <dbReference type="Pfam" id="PF09084"/>
    </source>
</evidence>
<dbReference type="Proteomes" id="UP000284689">
    <property type="component" value="Unassembled WGS sequence"/>
</dbReference>
<sequence>MKRPILLFCFILFFLCSCQSKKGDSLFLPLSELKPLTLGMMPTLEGLPFYIARSEGIYDSLGLDLTILPFNSANDRDAVFQTGQMDGMVTDYPSAITLQAIHHTELGFIFKNDGYLCFIVSKESRINQPEQLIEKNIAVSRNTVVEYATDQLLNKAGIKYAETNKPEISQLPLRLQMLQYNQIDASFLPDPAASIAMNSKNKSLISTQELGIEFIATAFSRKALQEKRKEIELLITGYNLGVNHIKMHPQSEWKQVLMEIGVPENLTGLIALPTYRKATRPSAEAIEKATQWLKANHRIPQTYSESNLIDTTYIHTVSTTIQ</sequence>
<dbReference type="PROSITE" id="PS51257">
    <property type="entry name" value="PROKAR_LIPOPROTEIN"/>
    <property type="match status" value="1"/>
</dbReference>
<evidence type="ECO:0000313" key="8">
    <source>
        <dbReference type="EMBL" id="RHH87114.1"/>
    </source>
</evidence>
<dbReference type="EMBL" id="QRKD01000020">
    <property type="protein sequence ID" value="RHH87114.1"/>
    <property type="molecule type" value="Genomic_DNA"/>
</dbReference>
<dbReference type="InterPro" id="IPR015168">
    <property type="entry name" value="SsuA/THI5"/>
</dbReference>
<keyword evidence="1" id="KW-0732">Signal</keyword>